<dbReference type="SUPFAM" id="SSF110296">
    <property type="entry name" value="Oligoxyloglucan reducing end-specific cellobiohydrolase"/>
    <property type="match status" value="1"/>
</dbReference>
<keyword evidence="1" id="KW-0602">Photosynthesis</keyword>
<protein>
    <recommendedName>
        <fullName evidence="3">Photosynthesis system II assembly factor Ycf48/Hcf136-like domain-containing protein</fullName>
    </recommendedName>
</protein>
<dbReference type="RefSeq" id="WP_073244478.1">
    <property type="nucleotide sequence ID" value="NZ_BJNP01000007.1"/>
</dbReference>
<comment type="caution">
    <text evidence="4">The sequence shown here is derived from an EMBL/GenBank/DDBJ whole genome shotgun (WGS) entry which is preliminary data.</text>
</comment>
<evidence type="ECO:0000313" key="5">
    <source>
        <dbReference type="Proteomes" id="UP000316775"/>
    </source>
</evidence>
<reference evidence="4 5" key="1">
    <citation type="submission" date="2019-06" db="EMBL/GenBank/DDBJ databases">
        <title>Whole genome shotgun sequence of Flavobacterium flevense NBRC 14960.</title>
        <authorList>
            <person name="Hosoyama A."/>
            <person name="Uohara A."/>
            <person name="Ohji S."/>
            <person name="Ichikawa N."/>
        </authorList>
    </citation>
    <scope>NUCLEOTIDE SEQUENCE [LARGE SCALE GENOMIC DNA]</scope>
    <source>
        <strain evidence="4 5">NBRC 14960</strain>
    </source>
</reference>
<sequence length="372" mass="42123">MSSMNNYILIFLISLFLSCSKNNYIPIKEVPEIEFSTIDTSTQTDLSFINTANNQNVSILNSLEETGFHFYNSIKFKTEDIGILAGGTGLRARITKNGGANWKEYSFSKFANAFHSVSFSGNTIFIVGESNYIFRSNDFGGSWSVYNAENLFEEGNSFGQFKFYKIHFFNEKSGFIVGEHNTIPLILKTNDGGEQWEIIDTNEALKNSGAITDFAIHSSEKITIVTSFGECYTTNDGGKTWKLLLKTKPLNSIAFKNSNEGYVGGINGKLHYTDDGGENWRIIEVPENPNITDIEFIKNKALITTSISFSKNRAVFMYEIDKNGKNIHPFLTKTDENILFMGDSYAIDVFENNIYILDRNNLYKTTNEYFYK</sequence>
<dbReference type="Proteomes" id="UP000316775">
    <property type="component" value="Unassembled WGS sequence"/>
</dbReference>
<proteinExistence type="predicted"/>
<dbReference type="AlphaFoldDB" id="A0A4Y4AYC9"/>
<dbReference type="OrthoDB" id="9813892at2"/>
<dbReference type="GO" id="GO:0015979">
    <property type="term" value="P:photosynthesis"/>
    <property type="evidence" value="ECO:0007669"/>
    <property type="project" value="UniProtKB-KW"/>
</dbReference>
<feature type="domain" description="Photosynthesis system II assembly factor Ycf48/Hcf136-like" evidence="3">
    <location>
        <begin position="73"/>
        <end position="145"/>
    </location>
</feature>
<evidence type="ECO:0000259" key="3">
    <source>
        <dbReference type="Pfam" id="PF14870"/>
    </source>
</evidence>
<dbReference type="PANTHER" id="PTHR47199">
    <property type="entry name" value="PHOTOSYSTEM II STABILITY/ASSEMBLY FACTOR HCF136, CHLOROPLASTIC"/>
    <property type="match status" value="1"/>
</dbReference>
<dbReference type="Pfam" id="PF14870">
    <property type="entry name" value="PSII_BNR"/>
    <property type="match status" value="2"/>
</dbReference>
<dbReference type="PANTHER" id="PTHR47199:SF2">
    <property type="entry name" value="PHOTOSYSTEM II STABILITY_ASSEMBLY FACTOR HCF136, CHLOROPLASTIC"/>
    <property type="match status" value="1"/>
</dbReference>
<dbReference type="EMBL" id="BJNP01000007">
    <property type="protein sequence ID" value="GEC71413.1"/>
    <property type="molecule type" value="Genomic_DNA"/>
</dbReference>
<evidence type="ECO:0000256" key="1">
    <source>
        <dbReference type="ARBA" id="ARBA00022531"/>
    </source>
</evidence>
<accession>A0A4Y4AYC9</accession>
<keyword evidence="2" id="KW-0604">Photosystem II</keyword>
<gene>
    <name evidence="4" type="ORF">FFL01_09520</name>
</gene>
<keyword evidence="5" id="KW-1185">Reference proteome</keyword>
<dbReference type="GO" id="GO:0009523">
    <property type="term" value="C:photosystem II"/>
    <property type="evidence" value="ECO:0007669"/>
    <property type="project" value="UniProtKB-KW"/>
</dbReference>
<name>A0A4Y4AYC9_9FLAO</name>
<dbReference type="Gene3D" id="2.130.10.10">
    <property type="entry name" value="YVTN repeat-like/Quinoprotein amine dehydrogenase"/>
    <property type="match status" value="1"/>
</dbReference>
<dbReference type="InterPro" id="IPR028203">
    <property type="entry name" value="PSII_CF48-like_dom"/>
</dbReference>
<feature type="domain" description="Photosynthesis system II assembly factor Ycf48/Hcf136-like" evidence="3">
    <location>
        <begin position="160"/>
        <end position="244"/>
    </location>
</feature>
<dbReference type="InterPro" id="IPR015943">
    <property type="entry name" value="WD40/YVTN_repeat-like_dom_sf"/>
</dbReference>
<evidence type="ECO:0000313" key="4">
    <source>
        <dbReference type="EMBL" id="GEC71413.1"/>
    </source>
</evidence>
<organism evidence="4 5">
    <name type="scientific">Flavobacterium flevense</name>
    <dbReference type="NCBI Taxonomy" id="983"/>
    <lineage>
        <taxon>Bacteria</taxon>
        <taxon>Pseudomonadati</taxon>
        <taxon>Bacteroidota</taxon>
        <taxon>Flavobacteriia</taxon>
        <taxon>Flavobacteriales</taxon>
        <taxon>Flavobacteriaceae</taxon>
        <taxon>Flavobacterium</taxon>
    </lineage>
</organism>
<evidence type="ECO:0000256" key="2">
    <source>
        <dbReference type="ARBA" id="ARBA00023276"/>
    </source>
</evidence>